<feature type="compositionally biased region" description="Polar residues" evidence="3">
    <location>
        <begin position="128"/>
        <end position="137"/>
    </location>
</feature>
<dbReference type="Pfam" id="PF00011">
    <property type="entry name" value="HSP20"/>
    <property type="match status" value="1"/>
</dbReference>
<dbReference type="PANTHER" id="PTHR11527">
    <property type="entry name" value="HEAT-SHOCK PROTEIN 20 FAMILY MEMBER"/>
    <property type="match status" value="1"/>
</dbReference>
<dbReference type="InterPro" id="IPR002068">
    <property type="entry name" value="A-crystallin/Hsp20_dom"/>
</dbReference>
<reference evidence="5 6" key="1">
    <citation type="submission" date="2017-11" db="EMBL/GenBank/DDBJ databases">
        <title>Genomic Encyclopedia of Archaeal and Bacterial Type Strains, Phase II (KMG-II): From Individual Species to Whole Genera.</title>
        <authorList>
            <person name="Goeker M."/>
        </authorList>
    </citation>
    <scope>NUCLEOTIDE SEQUENCE [LARGE SCALE GENOMIC DNA]</scope>
    <source>
        <strain evidence="5 6">DSM 16400</strain>
    </source>
</reference>
<dbReference type="PROSITE" id="PS01031">
    <property type="entry name" value="SHSP"/>
    <property type="match status" value="1"/>
</dbReference>
<keyword evidence="5" id="KW-0346">Stress response</keyword>
<feature type="domain" description="SHSP" evidence="4">
    <location>
        <begin position="18"/>
        <end position="131"/>
    </location>
</feature>
<protein>
    <submittedName>
        <fullName evidence="5">Heat shock protein Hsp20</fullName>
    </submittedName>
</protein>
<proteinExistence type="inferred from homology"/>
<evidence type="ECO:0000313" key="5">
    <source>
        <dbReference type="EMBL" id="PJJ81916.1"/>
    </source>
</evidence>
<dbReference type="InterPro" id="IPR031107">
    <property type="entry name" value="Small_HSP"/>
</dbReference>
<evidence type="ECO:0000256" key="1">
    <source>
        <dbReference type="PROSITE-ProRule" id="PRU00285"/>
    </source>
</evidence>
<name>A0A2M9D866_9MICO</name>
<dbReference type="CDD" id="cd06464">
    <property type="entry name" value="ACD_sHsps-like"/>
    <property type="match status" value="1"/>
</dbReference>
<organism evidence="5 6">
    <name type="scientific">Salinibacterium amurskyense</name>
    <dbReference type="NCBI Taxonomy" id="205941"/>
    <lineage>
        <taxon>Bacteria</taxon>
        <taxon>Bacillati</taxon>
        <taxon>Actinomycetota</taxon>
        <taxon>Actinomycetes</taxon>
        <taxon>Micrococcales</taxon>
        <taxon>Microbacteriaceae</taxon>
        <taxon>Salinibacterium</taxon>
    </lineage>
</organism>
<dbReference type="InterPro" id="IPR008978">
    <property type="entry name" value="HSP20-like_chaperone"/>
</dbReference>
<evidence type="ECO:0000259" key="4">
    <source>
        <dbReference type="PROSITE" id="PS01031"/>
    </source>
</evidence>
<accession>A0A2M9D866</accession>
<sequence length="146" mass="15921">MTLSFDPFAELDRLSAAAQSRVGTQPMPVDLYRQADEYVLTADLPGVDPGSVDVDVDGQLLTIRAERTAGEREGAKWLSQERRYGSYLRQFSIGAGIDRDNISASYDNGVLSVIIPVSEKAKPRKIEVSTNSVNQARSTEKVAVTS</sequence>
<dbReference type="EMBL" id="PGFH01000001">
    <property type="protein sequence ID" value="PJJ81916.1"/>
    <property type="molecule type" value="Genomic_DNA"/>
</dbReference>
<comment type="caution">
    <text evidence="5">The sequence shown here is derived from an EMBL/GenBank/DDBJ whole genome shotgun (WGS) entry which is preliminary data.</text>
</comment>
<dbReference type="OrthoDB" id="5242916at2"/>
<dbReference type="Gene3D" id="2.60.40.790">
    <property type="match status" value="1"/>
</dbReference>
<evidence type="ECO:0000256" key="2">
    <source>
        <dbReference type="RuleBase" id="RU003616"/>
    </source>
</evidence>
<evidence type="ECO:0000313" key="6">
    <source>
        <dbReference type="Proteomes" id="UP000231742"/>
    </source>
</evidence>
<comment type="similarity">
    <text evidence="1 2">Belongs to the small heat shock protein (HSP20) family.</text>
</comment>
<dbReference type="AlphaFoldDB" id="A0A2M9D866"/>
<gene>
    <name evidence="5" type="ORF">CLV85_1101</name>
</gene>
<feature type="region of interest" description="Disordered" evidence="3">
    <location>
        <begin position="125"/>
        <end position="146"/>
    </location>
</feature>
<keyword evidence="6" id="KW-1185">Reference proteome</keyword>
<evidence type="ECO:0000256" key="3">
    <source>
        <dbReference type="SAM" id="MobiDB-lite"/>
    </source>
</evidence>
<dbReference type="Proteomes" id="UP000231742">
    <property type="component" value="Unassembled WGS sequence"/>
</dbReference>
<dbReference type="RefSeq" id="WP_100388562.1">
    <property type="nucleotide sequence ID" value="NZ_BMZU01000001.1"/>
</dbReference>
<dbReference type="SUPFAM" id="SSF49764">
    <property type="entry name" value="HSP20-like chaperones"/>
    <property type="match status" value="1"/>
</dbReference>